<dbReference type="Ensembl" id="ENSORLT00020023186.1">
    <property type="protein sequence ID" value="ENSORLP00020015230.1"/>
    <property type="gene ID" value="ENSORLG00020016237.1"/>
</dbReference>
<dbReference type="InterPro" id="IPR007110">
    <property type="entry name" value="Ig-like_dom"/>
</dbReference>
<dbReference type="InterPro" id="IPR013106">
    <property type="entry name" value="Ig_V-set"/>
</dbReference>
<dbReference type="InterPro" id="IPR003599">
    <property type="entry name" value="Ig_sub"/>
</dbReference>
<organism evidence="7 8">
    <name type="scientific">Oryzias latipes</name>
    <name type="common">Japanese rice fish</name>
    <name type="synonym">Japanese killifish</name>
    <dbReference type="NCBI Taxonomy" id="8090"/>
    <lineage>
        <taxon>Eukaryota</taxon>
        <taxon>Metazoa</taxon>
        <taxon>Chordata</taxon>
        <taxon>Craniata</taxon>
        <taxon>Vertebrata</taxon>
        <taxon>Euteleostomi</taxon>
        <taxon>Actinopterygii</taxon>
        <taxon>Neopterygii</taxon>
        <taxon>Teleostei</taxon>
        <taxon>Neoteleostei</taxon>
        <taxon>Acanthomorphata</taxon>
        <taxon>Ovalentaria</taxon>
        <taxon>Atherinomorphae</taxon>
        <taxon>Beloniformes</taxon>
        <taxon>Adrianichthyidae</taxon>
        <taxon>Oryziinae</taxon>
        <taxon>Oryzias</taxon>
    </lineage>
</organism>
<keyword evidence="1" id="KW-0732">Signal</keyword>
<reference evidence="7" key="4">
    <citation type="submission" date="2025-09" db="UniProtKB">
        <authorList>
            <consortium name="Ensembl"/>
        </authorList>
    </citation>
    <scope>IDENTIFICATION</scope>
    <source>
        <strain evidence="7">HNI</strain>
    </source>
</reference>
<dbReference type="PANTHER" id="PTHR19367:SF18">
    <property type="entry name" value="T CELL RECEPTOR ALPHA VARIABLE 16"/>
    <property type="match status" value="1"/>
</dbReference>
<keyword evidence="3" id="KW-0675">Receptor</keyword>
<dbReference type="InterPro" id="IPR036179">
    <property type="entry name" value="Ig-like_dom_sf"/>
</dbReference>
<evidence type="ECO:0000256" key="3">
    <source>
        <dbReference type="ARBA" id="ARBA00023170"/>
    </source>
</evidence>
<accession>A0A3P9L3F9</accession>
<evidence type="ECO:0000259" key="6">
    <source>
        <dbReference type="PROSITE" id="PS50835"/>
    </source>
</evidence>
<reference key="1">
    <citation type="journal article" date="2007" name="Nature">
        <title>The medaka draft genome and insights into vertebrate genome evolution.</title>
        <authorList>
            <person name="Kasahara M."/>
            <person name="Naruse K."/>
            <person name="Sasaki S."/>
            <person name="Nakatani Y."/>
            <person name="Qu W."/>
            <person name="Ahsan B."/>
            <person name="Yamada T."/>
            <person name="Nagayasu Y."/>
            <person name="Doi K."/>
            <person name="Kasai Y."/>
            <person name="Jindo T."/>
            <person name="Kobayashi D."/>
            <person name="Shimada A."/>
            <person name="Toyoda A."/>
            <person name="Kuroki Y."/>
            <person name="Fujiyama A."/>
            <person name="Sasaki T."/>
            <person name="Shimizu A."/>
            <person name="Asakawa S."/>
            <person name="Shimizu N."/>
            <person name="Hashimoto S."/>
            <person name="Yang J."/>
            <person name="Lee Y."/>
            <person name="Matsushima K."/>
            <person name="Sugano S."/>
            <person name="Sakaizumi M."/>
            <person name="Narita T."/>
            <person name="Ohishi K."/>
            <person name="Haga S."/>
            <person name="Ohta F."/>
            <person name="Nomoto H."/>
            <person name="Nogata K."/>
            <person name="Morishita T."/>
            <person name="Endo T."/>
            <person name="Shin-I T."/>
            <person name="Takeda H."/>
            <person name="Morishita S."/>
            <person name="Kohara Y."/>
        </authorList>
    </citation>
    <scope>NUCLEOTIDE SEQUENCE [LARGE SCALE GENOMIC DNA]</scope>
    <source>
        <strain>Hd-rR</strain>
    </source>
</reference>
<evidence type="ECO:0000256" key="4">
    <source>
        <dbReference type="ARBA" id="ARBA00023319"/>
    </source>
</evidence>
<keyword evidence="5" id="KW-0391">Immunity</keyword>
<dbReference type="Pfam" id="PF07686">
    <property type="entry name" value="V-set"/>
    <property type="match status" value="1"/>
</dbReference>
<dbReference type="GO" id="GO:0042101">
    <property type="term" value="C:T cell receptor complex"/>
    <property type="evidence" value="ECO:0007669"/>
    <property type="project" value="UniProtKB-KW"/>
</dbReference>
<reference evidence="7" key="3">
    <citation type="submission" date="2025-08" db="UniProtKB">
        <authorList>
            <consortium name="Ensembl"/>
        </authorList>
    </citation>
    <scope>IDENTIFICATION</scope>
    <source>
        <strain evidence="7">HNI</strain>
    </source>
</reference>
<evidence type="ECO:0000256" key="1">
    <source>
        <dbReference type="ARBA" id="ARBA00022729"/>
    </source>
</evidence>
<dbReference type="InterPro" id="IPR013783">
    <property type="entry name" value="Ig-like_fold"/>
</dbReference>
<protein>
    <recommendedName>
        <fullName evidence="6">Ig-like domain-containing protein</fullName>
    </recommendedName>
</protein>
<feature type="domain" description="Ig-like" evidence="6">
    <location>
        <begin position="1"/>
        <end position="98"/>
    </location>
</feature>
<evidence type="ECO:0000313" key="8">
    <source>
        <dbReference type="Proteomes" id="UP000265180"/>
    </source>
</evidence>
<dbReference type="GO" id="GO:0002250">
    <property type="term" value="P:adaptive immune response"/>
    <property type="evidence" value="ECO:0007669"/>
    <property type="project" value="UniProtKB-KW"/>
</dbReference>
<dbReference type="Gene3D" id="2.60.40.10">
    <property type="entry name" value="Immunoglobulins"/>
    <property type="match status" value="1"/>
</dbReference>
<keyword evidence="4" id="KW-0393">Immunoglobulin domain</keyword>
<dbReference type="SUPFAM" id="SSF48726">
    <property type="entry name" value="Immunoglobulin"/>
    <property type="match status" value="1"/>
</dbReference>
<keyword evidence="5" id="KW-1279">T cell receptor</keyword>
<evidence type="ECO:0000313" key="7">
    <source>
        <dbReference type="Ensembl" id="ENSORLP00020015230.1"/>
    </source>
</evidence>
<dbReference type="PANTHER" id="PTHR19367">
    <property type="entry name" value="T-CELL RECEPTOR ALPHA CHAIN V REGION"/>
    <property type="match status" value="1"/>
</dbReference>
<dbReference type="Proteomes" id="UP000265180">
    <property type="component" value="Chromosome 17"/>
</dbReference>
<sequence length="280" mass="32242">VRGLNKHDELMALEGDTVTLSCKYSGSIQYFYWYQQKSSSSPHFLIREYSDETGKFSVKHNKEQKEFHVKISSAAVTDSAVYYCAVEPTVTGNNKTLYKILQQHNATHCPLVGDKHYEANTELLLMSNIATLRRRGNRDVTRQTLSFYFDTHDIVHRTGLIILSPSHTYGAKKTCCLLNVAFFFSPEVKGSSYVSWHGLFPLAKKDVCFLLILLAPWFYLSGNLSRDREERLGLPLEQGWQTRLTPRAQFFHCESQRATPHTDLPRCTHTNMQLKPYYFP</sequence>
<dbReference type="SMART" id="SM00406">
    <property type="entry name" value="IGv"/>
    <property type="match status" value="1"/>
</dbReference>
<name>A0A3P9L3F9_ORYLA</name>
<dbReference type="InterPro" id="IPR051287">
    <property type="entry name" value="TCR_variable_region"/>
</dbReference>
<dbReference type="SMART" id="SM00409">
    <property type="entry name" value="IG"/>
    <property type="match status" value="1"/>
</dbReference>
<dbReference type="AlphaFoldDB" id="A0A3P9L3F9"/>
<evidence type="ECO:0000256" key="5">
    <source>
        <dbReference type="ARBA" id="ARBA00043266"/>
    </source>
</evidence>
<dbReference type="PROSITE" id="PS50835">
    <property type="entry name" value="IG_LIKE"/>
    <property type="match status" value="1"/>
</dbReference>
<proteinExistence type="predicted"/>
<reference evidence="7 8" key="2">
    <citation type="submission" date="2017-04" db="EMBL/GenBank/DDBJ databases">
        <title>CpG methylation of centromeres and impact of large insertions on vertebrate speciation.</title>
        <authorList>
            <person name="Ichikawa K."/>
            <person name="Yoshimura J."/>
            <person name="Morishita S."/>
        </authorList>
    </citation>
    <scope>NUCLEOTIDE SEQUENCE</scope>
    <source>
        <strain evidence="7 8">HNI</strain>
    </source>
</reference>
<evidence type="ECO:0000256" key="2">
    <source>
        <dbReference type="ARBA" id="ARBA00023130"/>
    </source>
</evidence>
<keyword evidence="2" id="KW-1064">Adaptive immunity</keyword>